<sequence length="612" mass="63876">MKIKKLLSLVACLGLSVSLLAGCANAPSGTQTEIKTETTESSEENILETDVIVIGAGGGGLSAAIEAHDAGANVIIVEKMPFVGGNTARATGGINAAGTAFQKEAGIEDTVEVHFADTMKGGEELNDPELVKFMTENAAPAIAWLTDLGADLSDVGSLGGASFKRAHRPTGGAPVGDHLVNVLFQNTTSRNITTMLNTETTEVIYENDKVTGIKAIETVNGEKVNYTIKADAVIIASGGFGNNPELYTQYQPQLDGFISTNQPGATGDGIILAEALGADLTDIEQIQIHPTVHTETAALITEAVRGNGAILVNAKGERFTDEMSTRDKVSAAILEQEGGSAYLVFDQTVRESLKAIEKYVAQGLTVEGETPEALASALNMDGTTLKTTIDTWNKAVESGTDSAFNRSAGMEIPFTKAPYYAIPMAPGVHHTMGGIKINTDAQVINKEGNPINGLFAAGEVTGGVHGAERLGGNALADIIVFGREAGTNAAALAKSDNNFIGAATTSTETDKADQPKINEEAKPQYKDGTYQGEATGNNGKISVEVTVKDGFIDTIEVLEHHETSTIFMSIQNDLIPSIIYSQSTEGIDAVTGASNSSSAVFEAVNMALSTAQ</sequence>
<accession>A0AA42DJU5</accession>
<dbReference type="FunFam" id="3.90.700.10:FF:000007">
    <property type="entry name" value="NADH-dependent fumarate reductase"/>
    <property type="match status" value="1"/>
</dbReference>
<protein>
    <recommendedName>
        <fullName evidence="3 8">Urocanate reductase</fullName>
        <ecNumber evidence="2 8">1.3.99.33</ecNumber>
    </recommendedName>
</protein>
<dbReference type="SUPFAM" id="SSF51905">
    <property type="entry name" value="FAD/NAD(P)-binding domain"/>
    <property type="match status" value="1"/>
</dbReference>
<keyword evidence="4 8" id="KW-0285">Flavoprotein</keyword>
<evidence type="ECO:0000259" key="9">
    <source>
        <dbReference type="SMART" id="SM00900"/>
    </source>
</evidence>
<keyword evidence="5 8" id="KW-0274">FAD</keyword>
<evidence type="ECO:0000256" key="7">
    <source>
        <dbReference type="ARBA" id="ARBA00049922"/>
    </source>
</evidence>
<comment type="cofactor">
    <cofactor evidence="8">
        <name>FMN</name>
        <dbReference type="ChEBI" id="CHEBI:58210"/>
    </cofactor>
    <text evidence="8">Binds 1 or 2 FMN covalently per subunit.</text>
</comment>
<dbReference type="SMART" id="SM00900">
    <property type="entry name" value="FMN_bind"/>
    <property type="match status" value="1"/>
</dbReference>
<dbReference type="Pfam" id="PF04205">
    <property type="entry name" value="FMN_bind"/>
    <property type="match status" value="1"/>
</dbReference>
<comment type="cofactor">
    <cofactor evidence="8">
        <name>FAD</name>
        <dbReference type="ChEBI" id="CHEBI:57692"/>
    </cofactor>
    <text evidence="8">Binds 1 FAD per subunit.</text>
</comment>
<dbReference type="NCBIfam" id="TIGR01813">
    <property type="entry name" value="flavo_cyto_c"/>
    <property type="match status" value="1"/>
</dbReference>
<keyword evidence="6 8" id="KW-0560">Oxidoreductase</keyword>
<dbReference type="Proteomes" id="UP001169242">
    <property type="component" value="Unassembled WGS sequence"/>
</dbReference>
<dbReference type="Gene3D" id="3.90.700.10">
    <property type="entry name" value="Succinate dehydrogenase/fumarate reductase flavoprotein, catalytic domain"/>
    <property type="match status" value="1"/>
</dbReference>
<dbReference type="EC" id="1.3.99.33" evidence="2 8"/>
<dbReference type="EMBL" id="JAQIFT010000010">
    <property type="protein sequence ID" value="MDA3730290.1"/>
    <property type="molecule type" value="Genomic_DNA"/>
</dbReference>
<evidence type="ECO:0000256" key="3">
    <source>
        <dbReference type="ARBA" id="ARBA00015872"/>
    </source>
</evidence>
<dbReference type="GO" id="GO:0010181">
    <property type="term" value="F:FMN binding"/>
    <property type="evidence" value="ECO:0007669"/>
    <property type="project" value="InterPro"/>
</dbReference>
<evidence type="ECO:0000313" key="11">
    <source>
        <dbReference type="Proteomes" id="UP001169242"/>
    </source>
</evidence>
<dbReference type="InterPro" id="IPR027477">
    <property type="entry name" value="Succ_DH/fumarate_Rdtase_cat_sf"/>
</dbReference>
<feature type="signal peptide" evidence="8">
    <location>
        <begin position="1"/>
        <end position="21"/>
    </location>
</feature>
<dbReference type="InterPro" id="IPR036188">
    <property type="entry name" value="FAD/NAD-bd_sf"/>
</dbReference>
<gene>
    <name evidence="10" type="ORF">PBV87_02070</name>
</gene>
<dbReference type="GO" id="GO:0016020">
    <property type="term" value="C:membrane"/>
    <property type="evidence" value="ECO:0007669"/>
    <property type="project" value="InterPro"/>
</dbReference>
<dbReference type="NCBIfam" id="NF005064">
    <property type="entry name" value="PRK06481.1"/>
    <property type="match status" value="1"/>
</dbReference>
<evidence type="ECO:0000256" key="6">
    <source>
        <dbReference type="ARBA" id="ARBA00023002"/>
    </source>
</evidence>
<dbReference type="PANTHER" id="PTHR43400">
    <property type="entry name" value="FUMARATE REDUCTASE"/>
    <property type="match status" value="1"/>
</dbReference>
<evidence type="ECO:0000256" key="2">
    <source>
        <dbReference type="ARBA" id="ARBA00013137"/>
    </source>
</evidence>
<dbReference type="PROSITE" id="PS51257">
    <property type="entry name" value="PROKAR_LIPOPROTEIN"/>
    <property type="match status" value="1"/>
</dbReference>
<comment type="catalytic activity">
    <reaction evidence="7 8">
        <text>dihydrourocanate + A = urocanate + AH2</text>
        <dbReference type="Rhea" id="RHEA:36059"/>
        <dbReference type="ChEBI" id="CHEBI:13193"/>
        <dbReference type="ChEBI" id="CHEBI:17499"/>
        <dbReference type="ChEBI" id="CHEBI:27247"/>
        <dbReference type="ChEBI" id="CHEBI:72991"/>
        <dbReference type="EC" id="1.3.99.33"/>
    </reaction>
</comment>
<keyword evidence="8" id="KW-0732">Signal</keyword>
<dbReference type="Gene3D" id="3.50.50.60">
    <property type="entry name" value="FAD/NAD(P)-binding domain"/>
    <property type="match status" value="1"/>
</dbReference>
<dbReference type="Gene3D" id="3.90.1010.20">
    <property type="match status" value="1"/>
</dbReference>
<dbReference type="GO" id="GO:0033765">
    <property type="term" value="F:steroid dehydrogenase activity, acting on the CH-CH group of donors"/>
    <property type="evidence" value="ECO:0007669"/>
    <property type="project" value="UniProtKB-ARBA"/>
</dbReference>
<keyword evidence="11" id="KW-1185">Reference proteome</keyword>
<dbReference type="SUPFAM" id="SSF56425">
    <property type="entry name" value="Succinate dehydrogenase/fumarate reductase flavoprotein, catalytic domain"/>
    <property type="match status" value="1"/>
</dbReference>
<dbReference type="InterPro" id="IPR003953">
    <property type="entry name" value="FAD-dep_OxRdtase_2_FAD-bd"/>
</dbReference>
<organism evidence="10 11">
    <name type="scientific">Holtiella tumoricola</name>
    <dbReference type="NCBI Taxonomy" id="3018743"/>
    <lineage>
        <taxon>Bacteria</taxon>
        <taxon>Bacillati</taxon>
        <taxon>Bacillota</taxon>
        <taxon>Clostridia</taxon>
        <taxon>Lachnospirales</taxon>
        <taxon>Cellulosilyticaceae</taxon>
        <taxon>Holtiella</taxon>
    </lineage>
</organism>
<name>A0AA42DJU5_9FIRM</name>
<dbReference type="InterPro" id="IPR007329">
    <property type="entry name" value="FMN-bd"/>
</dbReference>
<evidence type="ECO:0000256" key="1">
    <source>
        <dbReference type="ARBA" id="ARBA00008040"/>
    </source>
</evidence>
<evidence type="ECO:0000313" key="10">
    <source>
        <dbReference type="EMBL" id="MDA3730290.1"/>
    </source>
</evidence>
<dbReference type="RefSeq" id="WP_271010957.1">
    <property type="nucleotide sequence ID" value="NZ_JAQIFT010000010.1"/>
</dbReference>
<dbReference type="PANTHER" id="PTHR43400:SF7">
    <property type="entry name" value="FAD-DEPENDENT OXIDOREDUCTASE 2 FAD BINDING DOMAIN-CONTAINING PROTEIN"/>
    <property type="match status" value="1"/>
</dbReference>
<comment type="similarity">
    <text evidence="1 8">Belongs to the FAD-dependent oxidoreductase 2 family. FRD/SDH subfamily.</text>
</comment>
<dbReference type="InterPro" id="IPR050315">
    <property type="entry name" value="FAD-oxidoreductase_2"/>
</dbReference>
<dbReference type="InterPro" id="IPR010960">
    <property type="entry name" value="Flavocytochrome_c"/>
</dbReference>
<proteinExistence type="inferred from homology"/>
<comment type="caution">
    <text evidence="10">The sequence shown here is derived from an EMBL/GenBank/DDBJ whole genome shotgun (WGS) entry which is preliminary data.</text>
</comment>
<feature type="chain" id="PRO_5041483227" description="Urocanate reductase" evidence="8">
    <location>
        <begin position="22"/>
        <end position="612"/>
    </location>
</feature>
<evidence type="ECO:0000256" key="8">
    <source>
        <dbReference type="RuleBase" id="RU366062"/>
    </source>
</evidence>
<dbReference type="AlphaFoldDB" id="A0AA42DJU5"/>
<reference evidence="10" key="1">
    <citation type="journal article" date="2023" name="Int. J. Syst. Evol. Microbiol.">
        <title>&lt;i&gt;Holtiella tumoricola&lt;/i&gt; gen. nov. sp. nov., isolated from a human clinical sample.</title>
        <authorList>
            <person name="Allen-Vercoe E."/>
            <person name="Daigneault M.C."/>
            <person name="Vancuren S.J."/>
            <person name="Cochrane K."/>
            <person name="O'Neal L.L."/>
            <person name="Sankaranarayanan K."/>
            <person name="Lawson P.A."/>
        </authorList>
    </citation>
    <scope>NUCLEOTIDE SEQUENCE</scope>
    <source>
        <strain evidence="10">CC70A</strain>
    </source>
</reference>
<feature type="domain" description="FMN-binding" evidence="9">
    <location>
        <begin position="536"/>
        <end position="611"/>
    </location>
</feature>
<evidence type="ECO:0000256" key="5">
    <source>
        <dbReference type="ARBA" id="ARBA00022827"/>
    </source>
</evidence>
<evidence type="ECO:0000256" key="4">
    <source>
        <dbReference type="ARBA" id="ARBA00022630"/>
    </source>
</evidence>
<dbReference type="Pfam" id="PF00890">
    <property type="entry name" value="FAD_binding_2"/>
    <property type="match status" value="1"/>
</dbReference>
<dbReference type="PRINTS" id="PR00368">
    <property type="entry name" value="FADPNR"/>
</dbReference>